<accession>A0A9W4MPR0</accession>
<dbReference type="Proteomes" id="UP001153461">
    <property type="component" value="Unassembled WGS sequence"/>
</dbReference>
<evidence type="ECO:0000313" key="2">
    <source>
        <dbReference type="Proteomes" id="UP001153461"/>
    </source>
</evidence>
<comment type="caution">
    <text evidence="1">The sequence shown here is derived from an EMBL/GenBank/DDBJ whole genome shotgun (WGS) entry which is preliminary data.</text>
</comment>
<sequence length="77" mass="8308">MQWSALLKQTPNSLPLGPSFIGSLSQHILTTCTNDTNLIQHGPNVHTVPVPFAGFWAAPGQVHTPSTSNDDAQEEEE</sequence>
<protein>
    <submittedName>
        <fullName evidence="1">Uncharacterized protein</fullName>
    </submittedName>
</protein>
<name>A0A9W4MPR0_PENNA</name>
<dbReference type="OrthoDB" id="771136at2759"/>
<evidence type="ECO:0000313" key="1">
    <source>
        <dbReference type="EMBL" id="CAG7993585.1"/>
    </source>
</evidence>
<dbReference type="EMBL" id="CAJVNV010000045">
    <property type="protein sequence ID" value="CAG7993585.1"/>
    <property type="molecule type" value="Genomic_DNA"/>
</dbReference>
<gene>
    <name evidence="1" type="ORF">PNAL_LOCUS1668</name>
</gene>
<proteinExistence type="predicted"/>
<dbReference type="AlphaFoldDB" id="A0A9W4MPR0"/>
<organism evidence="1 2">
    <name type="scientific">Penicillium nalgiovense</name>
    <dbReference type="NCBI Taxonomy" id="60175"/>
    <lineage>
        <taxon>Eukaryota</taxon>
        <taxon>Fungi</taxon>
        <taxon>Dikarya</taxon>
        <taxon>Ascomycota</taxon>
        <taxon>Pezizomycotina</taxon>
        <taxon>Eurotiomycetes</taxon>
        <taxon>Eurotiomycetidae</taxon>
        <taxon>Eurotiales</taxon>
        <taxon>Aspergillaceae</taxon>
        <taxon>Penicillium</taxon>
    </lineage>
</organism>
<reference evidence="1" key="1">
    <citation type="submission" date="2021-07" db="EMBL/GenBank/DDBJ databases">
        <authorList>
            <person name="Branca A.L. A."/>
        </authorList>
    </citation>
    <scope>NUCLEOTIDE SEQUENCE</scope>
</reference>